<proteinExistence type="predicted"/>
<dbReference type="InterPro" id="IPR032567">
    <property type="entry name" value="RTL1-rel"/>
</dbReference>
<protein>
    <submittedName>
        <fullName evidence="3">Putative reverse transcriptase domain-containing protein</fullName>
    </submittedName>
</protein>
<evidence type="ECO:0000256" key="1">
    <source>
        <dbReference type="SAM" id="MobiDB-lite"/>
    </source>
</evidence>
<gene>
    <name evidence="3" type="ORF">Tci_229321</name>
</gene>
<organism evidence="3">
    <name type="scientific">Tanacetum cinerariifolium</name>
    <name type="common">Dalmatian daisy</name>
    <name type="synonym">Chrysanthemum cinerariifolium</name>
    <dbReference type="NCBI Taxonomy" id="118510"/>
    <lineage>
        <taxon>Eukaryota</taxon>
        <taxon>Viridiplantae</taxon>
        <taxon>Streptophyta</taxon>
        <taxon>Embryophyta</taxon>
        <taxon>Tracheophyta</taxon>
        <taxon>Spermatophyta</taxon>
        <taxon>Magnoliopsida</taxon>
        <taxon>eudicotyledons</taxon>
        <taxon>Gunneridae</taxon>
        <taxon>Pentapetalae</taxon>
        <taxon>asterids</taxon>
        <taxon>campanulids</taxon>
        <taxon>Asterales</taxon>
        <taxon>Asteraceae</taxon>
        <taxon>Asteroideae</taxon>
        <taxon>Anthemideae</taxon>
        <taxon>Anthemidinae</taxon>
        <taxon>Tanacetum</taxon>
    </lineage>
</organism>
<feature type="compositionally biased region" description="Polar residues" evidence="1">
    <location>
        <begin position="68"/>
        <end position="77"/>
    </location>
</feature>
<feature type="compositionally biased region" description="Gly residues" evidence="1">
    <location>
        <begin position="16"/>
        <end position="28"/>
    </location>
</feature>
<dbReference type="InterPro" id="IPR041577">
    <property type="entry name" value="RT_RNaseH_2"/>
</dbReference>
<evidence type="ECO:0000259" key="2">
    <source>
        <dbReference type="Pfam" id="PF17919"/>
    </source>
</evidence>
<dbReference type="PANTHER" id="PTHR15503">
    <property type="entry name" value="LDOC1 RELATED"/>
    <property type="match status" value="1"/>
</dbReference>
<feature type="region of interest" description="Disordered" evidence="1">
    <location>
        <begin position="1"/>
        <end position="77"/>
    </location>
</feature>
<keyword evidence="3" id="KW-0808">Transferase</keyword>
<dbReference type="Gene3D" id="3.10.10.10">
    <property type="entry name" value="HIV Type 1 Reverse Transcriptase, subunit A, domain 1"/>
    <property type="match status" value="1"/>
</dbReference>
<comment type="caution">
    <text evidence="3">The sequence shown here is derived from an EMBL/GenBank/DDBJ whole genome shotgun (WGS) entry which is preliminary data.</text>
</comment>
<dbReference type="SUPFAM" id="SSF56672">
    <property type="entry name" value="DNA/RNA polymerases"/>
    <property type="match status" value="1"/>
</dbReference>
<reference evidence="3" key="1">
    <citation type="journal article" date="2019" name="Sci. Rep.">
        <title>Draft genome of Tanacetum cinerariifolium, the natural source of mosquito coil.</title>
        <authorList>
            <person name="Yamashiro T."/>
            <person name="Shiraishi A."/>
            <person name="Satake H."/>
            <person name="Nakayama K."/>
        </authorList>
    </citation>
    <scope>NUCLEOTIDE SEQUENCE</scope>
</reference>
<feature type="domain" description="Reverse transcriptase/retrotransposon-derived protein RNase H-like" evidence="2">
    <location>
        <begin position="395"/>
        <end position="482"/>
    </location>
</feature>
<dbReference type="EMBL" id="BKCJ010064171">
    <property type="protein sequence ID" value="GEW57345.1"/>
    <property type="molecule type" value="Genomic_DNA"/>
</dbReference>
<sequence length="487" mass="54662">MTTQSASRPTAAFRGRGTGGRAGKGGARTRGRFGDQGDGRNDGQGGQVGSQGREVNDGNQGRGLGMGRNQNDDAVNDNIQGNVRDVTRSNNHRGFTYKEFLACNLKEYDGKGGAIVYTHWIEKIESVQDMSRYMDSQKVKYAAGSFIGKALTWLNFEIGIRGRESAIVPLLVTPEGKRIERYYRVVPRNVSPSMVETQLLGPVTSVIEIASGQLLEIDKVIRGCTLEIEGHVFDINLIPFGSVSFDVIIHMDWLSDHKDEIIYHEKVVRIPLPDGRVLRVLGEKPKEKMRQLMSAKAKKKKQEEIVVVRDFSEVFPDDLSGLPHVLEIEFRIELIPKAMSVAKSPYRLAPSELEELSGQLKELQDKDLRSEYHQLRMHEDDIPKTAFRTCYGQFTENAFQTLKDKLCNAPILALLNGLEDFMVYCDASRLGLGCVLIQRGKAIAHASGQLKIHEKNYNIHDLELGAVMFALKIWRHYLYGTKSVWKP</sequence>
<feature type="compositionally biased region" description="Basic and acidic residues" evidence="1">
    <location>
        <begin position="32"/>
        <end position="41"/>
    </location>
</feature>
<name>A0A699GXT2_TANCI</name>
<keyword evidence="3" id="KW-0695">RNA-directed DNA polymerase</keyword>
<dbReference type="AlphaFoldDB" id="A0A699GXT2"/>
<dbReference type="GO" id="GO:0003964">
    <property type="term" value="F:RNA-directed DNA polymerase activity"/>
    <property type="evidence" value="ECO:0007669"/>
    <property type="project" value="UniProtKB-KW"/>
</dbReference>
<accession>A0A699GXT2</accession>
<dbReference type="Pfam" id="PF17919">
    <property type="entry name" value="RT_RNaseH_2"/>
    <property type="match status" value="1"/>
</dbReference>
<dbReference type="PANTHER" id="PTHR15503:SF45">
    <property type="entry name" value="RNA-DIRECTED DNA POLYMERASE HOMOLOG"/>
    <property type="match status" value="1"/>
</dbReference>
<evidence type="ECO:0000313" key="3">
    <source>
        <dbReference type="EMBL" id="GEW57345.1"/>
    </source>
</evidence>
<keyword evidence="3" id="KW-0548">Nucleotidyltransferase</keyword>
<dbReference type="Pfam" id="PF08284">
    <property type="entry name" value="RVP_2"/>
    <property type="match status" value="1"/>
</dbReference>
<dbReference type="InterPro" id="IPR043502">
    <property type="entry name" value="DNA/RNA_pol_sf"/>
</dbReference>
<dbReference type="InterPro" id="IPR021109">
    <property type="entry name" value="Peptidase_aspartic_dom_sf"/>
</dbReference>
<dbReference type="Gene3D" id="2.40.70.10">
    <property type="entry name" value="Acid Proteases"/>
    <property type="match status" value="1"/>
</dbReference>